<dbReference type="InterPro" id="IPR024654">
    <property type="entry name" value="Calcineurin-like_PHP_lpxH"/>
</dbReference>
<proteinExistence type="predicted"/>
<reference evidence="2" key="1">
    <citation type="submission" date="2018-05" db="EMBL/GenBank/DDBJ databases">
        <authorList>
            <person name="Lanie J.A."/>
            <person name="Ng W.-L."/>
            <person name="Kazmierczak K.M."/>
            <person name="Andrzejewski T.M."/>
            <person name="Davidsen T.M."/>
            <person name="Wayne K.J."/>
            <person name="Tettelin H."/>
            <person name="Glass J.I."/>
            <person name="Rusch D."/>
            <person name="Podicherti R."/>
            <person name="Tsui H.-C.T."/>
            <person name="Winkler M.E."/>
        </authorList>
    </citation>
    <scope>NUCLEOTIDE SEQUENCE</scope>
</reference>
<accession>A0A381T886</accession>
<name>A0A381T886_9ZZZZ</name>
<dbReference type="InterPro" id="IPR050126">
    <property type="entry name" value="Ap4A_hydrolase"/>
</dbReference>
<evidence type="ECO:0000313" key="2">
    <source>
        <dbReference type="EMBL" id="SVA11741.1"/>
    </source>
</evidence>
<sequence length="249" mass="27672">MRFLILSDIHGNIDALDAVLARAPRDSYDRLLVLGDLVGYGGTPNEVVDRIFDLNPDVIIRGNHDKVSAGIESADKFNRIAAEAARWTQEALSSENRKRVAELPAGPKNADKDVEVCHGTPFDEDSYVFDEEGASRAFESANRPVCFFGHTHVPVAYMLKGSQVTATHPQPRGPETTVVNIVKKNRYLINPGSIGQPRDTDPRASYATYDSKKRRVEIRRVPYRIDLAQQRITECGLPESLAFRLGIGR</sequence>
<dbReference type="EMBL" id="UINC01004094">
    <property type="protein sequence ID" value="SVA11741.1"/>
    <property type="molecule type" value="Genomic_DNA"/>
</dbReference>
<dbReference type="InterPro" id="IPR029052">
    <property type="entry name" value="Metallo-depent_PP-like"/>
</dbReference>
<dbReference type="Gene3D" id="3.60.21.10">
    <property type="match status" value="1"/>
</dbReference>
<dbReference type="InterPro" id="IPR011152">
    <property type="entry name" value="Pesterase_MJ0912"/>
</dbReference>
<evidence type="ECO:0000259" key="1">
    <source>
        <dbReference type="Pfam" id="PF12850"/>
    </source>
</evidence>
<dbReference type="Pfam" id="PF12850">
    <property type="entry name" value="Metallophos_2"/>
    <property type="match status" value="1"/>
</dbReference>
<dbReference type="GO" id="GO:0016791">
    <property type="term" value="F:phosphatase activity"/>
    <property type="evidence" value="ECO:0007669"/>
    <property type="project" value="TreeGrafter"/>
</dbReference>
<dbReference type="SUPFAM" id="SSF56300">
    <property type="entry name" value="Metallo-dependent phosphatases"/>
    <property type="match status" value="1"/>
</dbReference>
<gene>
    <name evidence="2" type="ORF">METZ01_LOCUS64595</name>
</gene>
<feature type="domain" description="Calcineurin-like phosphoesterase" evidence="1">
    <location>
        <begin position="1"/>
        <end position="212"/>
    </location>
</feature>
<dbReference type="GO" id="GO:0005737">
    <property type="term" value="C:cytoplasm"/>
    <property type="evidence" value="ECO:0007669"/>
    <property type="project" value="TreeGrafter"/>
</dbReference>
<dbReference type="PIRSF" id="PIRSF000883">
    <property type="entry name" value="Pesterase_MJ0912"/>
    <property type="match status" value="1"/>
</dbReference>
<organism evidence="2">
    <name type="scientific">marine metagenome</name>
    <dbReference type="NCBI Taxonomy" id="408172"/>
    <lineage>
        <taxon>unclassified sequences</taxon>
        <taxon>metagenomes</taxon>
        <taxon>ecological metagenomes</taxon>
    </lineage>
</organism>
<dbReference type="PANTHER" id="PTHR42850">
    <property type="entry name" value="METALLOPHOSPHOESTERASE"/>
    <property type="match status" value="1"/>
</dbReference>
<dbReference type="AlphaFoldDB" id="A0A381T886"/>
<dbReference type="PANTHER" id="PTHR42850:SF2">
    <property type="entry name" value="BLL5683 PROTEIN"/>
    <property type="match status" value="1"/>
</dbReference>
<protein>
    <recommendedName>
        <fullName evidence="1">Calcineurin-like phosphoesterase domain-containing protein</fullName>
    </recommendedName>
</protein>